<dbReference type="InterPro" id="IPR050951">
    <property type="entry name" value="Retrovirus_Pol_polyprotein"/>
</dbReference>
<evidence type="ECO:0000256" key="5">
    <source>
        <dbReference type="ARBA" id="ARBA00022759"/>
    </source>
</evidence>
<evidence type="ECO:0000256" key="7">
    <source>
        <dbReference type="ARBA" id="ARBA00022918"/>
    </source>
</evidence>
<dbReference type="Pfam" id="PF17917">
    <property type="entry name" value="RT_RNaseH"/>
    <property type="match status" value="1"/>
</dbReference>
<keyword evidence="7" id="KW-0695">RNA-directed DNA polymerase</keyword>
<dbReference type="Pfam" id="PF17921">
    <property type="entry name" value="Integrase_H2C2"/>
    <property type="match status" value="1"/>
</dbReference>
<dbReference type="PROSITE" id="PS50878">
    <property type="entry name" value="RT_POL"/>
    <property type="match status" value="1"/>
</dbReference>
<dbReference type="InterPro" id="IPR041588">
    <property type="entry name" value="Integrase_H2C2"/>
</dbReference>
<sequence length="805" mass="91296">MNCTFLIDSGAQVNTLTEESFKVLLDNHEYREGVYNIQERPDRPLKAYASAGDIKVLCTFEALLYVSEDRPILLEKFYVVDECRSLLGRHTATRYSVLQLGLQVPVSSELSQFPLNTARGIAMVEENEIFPKFNMPPIQISYDKTKPPCRNIFMSIPPAVKPLVENRLQQLLSANIIERVTENMDTSFCSSMLVVPKGRDDIRLVIDLRGPNRYINRTPFSMPTLEKILVDVNGSNWFSTIDLTNAFFHIELHEDSRHLTNFFTEFGMFRYVRLPFGLCNAPDIFQEVLQRKILAGCKGVKNYLDDIFVHGKTKEEHDTNLAVVLARLEEHNVNINSSKCVFASQSVKFIGFVVTPDGWQIDEGKLDAIRNFRQPETCSEVKSFLGLITYIDKFILDRATKTERLRALANADVFYWTPEEDREFKCLQTNALHAIKKLGYYCATDKTELFVDASAIGLGAVLVQFNKDGIPRILACASKSLTTTEQKYPQTHKEALAVVWGVERFTFYLTGISFVIRTDSEANEFIFQSEHRIGKRAVSRAEAWSLRLQPYDFAIKRVPGSDNIADALSRLIKASEEAIPFEDDDEGHYLFALDAGYMDITLADIEVQSENDEELQKLRKALKYGSWPRDLRKYEAQKKTLHTLGSLIINDERIILPNSLRTKALTSAHAGHIGEVAMKRIMREFFWWPGMATETEKFVKQCSTCCQLARKNPPVPLSSRELPDAPWEVIQIDFLEIPSCGSDNVYRRSAERNRQQLPGTSSSAGPGTFSPEPGTAEILSNITMDRMAKKDELKVLRLVFSAGAT</sequence>
<evidence type="ECO:0000256" key="3">
    <source>
        <dbReference type="ARBA" id="ARBA00022695"/>
    </source>
</evidence>
<evidence type="ECO:0000256" key="1">
    <source>
        <dbReference type="ARBA" id="ARBA00012493"/>
    </source>
</evidence>
<dbReference type="CDD" id="cd01647">
    <property type="entry name" value="RT_LTR"/>
    <property type="match status" value="1"/>
</dbReference>
<dbReference type="InterPro" id="IPR041373">
    <property type="entry name" value="RT_RNaseH"/>
</dbReference>
<dbReference type="PANTHER" id="PTHR37984:SF11">
    <property type="entry name" value="INTEGRASE CATALYTIC DOMAIN-CONTAINING PROTEIN"/>
    <property type="match status" value="1"/>
</dbReference>
<dbReference type="Proteomes" id="UP000069940">
    <property type="component" value="Unassembled WGS sequence"/>
</dbReference>
<dbReference type="Gene3D" id="3.30.70.270">
    <property type="match status" value="2"/>
</dbReference>
<keyword evidence="3" id="KW-0548">Nucleotidyltransferase</keyword>
<keyword evidence="5" id="KW-0255">Endonuclease</keyword>
<dbReference type="Gene3D" id="3.10.20.370">
    <property type="match status" value="1"/>
</dbReference>
<feature type="compositionally biased region" description="Polar residues" evidence="8">
    <location>
        <begin position="755"/>
        <end position="765"/>
    </location>
</feature>
<dbReference type="EC" id="2.7.7.49" evidence="1"/>
<dbReference type="CDD" id="cd09274">
    <property type="entry name" value="RNase_HI_RT_Ty3"/>
    <property type="match status" value="1"/>
</dbReference>
<dbReference type="EnsemblMetazoa" id="AALFPA23_018385.R26976">
    <property type="protein sequence ID" value="AALFPA23_018385.P26976"/>
    <property type="gene ID" value="AALFPA23_018385"/>
</dbReference>
<keyword evidence="2" id="KW-0808">Transferase</keyword>
<keyword evidence="4" id="KW-0540">Nuclease</keyword>
<keyword evidence="6" id="KW-0378">Hydrolase</keyword>
<keyword evidence="11" id="KW-1185">Reference proteome</keyword>
<dbReference type="Pfam" id="PF00078">
    <property type="entry name" value="RVT_1"/>
    <property type="match status" value="1"/>
</dbReference>
<dbReference type="GeneID" id="134288613"/>
<evidence type="ECO:0000313" key="10">
    <source>
        <dbReference type="EnsemblMetazoa" id="AALFPA23_018385.P26976"/>
    </source>
</evidence>
<dbReference type="InterPro" id="IPR000477">
    <property type="entry name" value="RT_dom"/>
</dbReference>
<proteinExistence type="predicted"/>
<feature type="region of interest" description="Disordered" evidence="8">
    <location>
        <begin position="751"/>
        <end position="775"/>
    </location>
</feature>
<feature type="domain" description="Reverse transcriptase" evidence="9">
    <location>
        <begin position="176"/>
        <end position="354"/>
    </location>
</feature>
<dbReference type="InterPro" id="IPR043502">
    <property type="entry name" value="DNA/RNA_pol_sf"/>
</dbReference>
<accession>A0ABM1ZH07</accession>
<name>A0ABM1ZH07_AEDAL</name>
<evidence type="ECO:0000256" key="4">
    <source>
        <dbReference type="ARBA" id="ARBA00022722"/>
    </source>
</evidence>
<protein>
    <recommendedName>
        <fullName evidence="1">RNA-directed DNA polymerase</fullName>
        <ecNumber evidence="1">2.7.7.49</ecNumber>
    </recommendedName>
</protein>
<evidence type="ECO:0000259" key="9">
    <source>
        <dbReference type="PROSITE" id="PS50878"/>
    </source>
</evidence>
<evidence type="ECO:0000256" key="6">
    <source>
        <dbReference type="ARBA" id="ARBA00022801"/>
    </source>
</evidence>
<evidence type="ECO:0000256" key="2">
    <source>
        <dbReference type="ARBA" id="ARBA00022679"/>
    </source>
</evidence>
<dbReference type="Gene3D" id="3.10.10.10">
    <property type="entry name" value="HIV Type 1 Reverse Transcriptase, subunit A, domain 1"/>
    <property type="match status" value="1"/>
</dbReference>
<dbReference type="InterPro" id="IPR043128">
    <property type="entry name" value="Rev_trsase/Diguanyl_cyclase"/>
</dbReference>
<dbReference type="PANTHER" id="PTHR37984">
    <property type="entry name" value="PROTEIN CBG26694"/>
    <property type="match status" value="1"/>
</dbReference>
<evidence type="ECO:0000313" key="11">
    <source>
        <dbReference type="Proteomes" id="UP000069940"/>
    </source>
</evidence>
<dbReference type="RefSeq" id="XP_062709943.1">
    <property type="nucleotide sequence ID" value="XM_062853959.1"/>
</dbReference>
<reference evidence="11" key="1">
    <citation type="journal article" date="2015" name="Proc. Natl. Acad. Sci. U.S.A.">
        <title>Genome sequence of the Asian Tiger mosquito, Aedes albopictus, reveals insights into its biology, genetics, and evolution.</title>
        <authorList>
            <person name="Chen X.G."/>
            <person name="Jiang X."/>
            <person name="Gu J."/>
            <person name="Xu M."/>
            <person name="Wu Y."/>
            <person name="Deng Y."/>
            <person name="Zhang C."/>
            <person name="Bonizzoni M."/>
            <person name="Dermauw W."/>
            <person name="Vontas J."/>
            <person name="Armbruster P."/>
            <person name="Huang X."/>
            <person name="Yang Y."/>
            <person name="Zhang H."/>
            <person name="He W."/>
            <person name="Peng H."/>
            <person name="Liu Y."/>
            <person name="Wu K."/>
            <person name="Chen J."/>
            <person name="Lirakis M."/>
            <person name="Topalis P."/>
            <person name="Van Leeuwen T."/>
            <person name="Hall A.B."/>
            <person name="Jiang X."/>
            <person name="Thorpe C."/>
            <person name="Mueller R.L."/>
            <person name="Sun C."/>
            <person name="Waterhouse R.M."/>
            <person name="Yan G."/>
            <person name="Tu Z.J."/>
            <person name="Fang X."/>
            <person name="James A.A."/>
        </authorList>
    </citation>
    <scope>NUCLEOTIDE SEQUENCE [LARGE SCALE GENOMIC DNA]</scope>
    <source>
        <strain evidence="11">Foshan</strain>
    </source>
</reference>
<organism evidence="10 11">
    <name type="scientific">Aedes albopictus</name>
    <name type="common">Asian tiger mosquito</name>
    <name type="synonym">Stegomyia albopicta</name>
    <dbReference type="NCBI Taxonomy" id="7160"/>
    <lineage>
        <taxon>Eukaryota</taxon>
        <taxon>Metazoa</taxon>
        <taxon>Ecdysozoa</taxon>
        <taxon>Arthropoda</taxon>
        <taxon>Hexapoda</taxon>
        <taxon>Insecta</taxon>
        <taxon>Pterygota</taxon>
        <taxon>Neoptera</taxon>
        <taxon>Endopterygota</taxon>
        <taxon>Diptera</taxon>
        <taxon>Nematocera</taxon>
        <taxon>Culicoidea</taxon>
        <taxon>Culicidae</taxon>
        <taxon>Culicinae</taxon>
        <taxon>Aedini</taxon>
        <taxon>Aedes</taxon>
        <taxon>Stegomyia</taxon>
    </lineage>
</organism>
<dbReference type="Gene3D" id="1.10.340.70">
    <property type="match status" value="1"/>
</dbReference>
<reference evidence="10" key="2">
    <citation type="submission" date="2025-05" db="UniProtKB">
        <authorList>
            <consortium name="EnsemblMetazoa"/>
        </authorList>
    </citation>
    <scope>IDENTIFICATION</scope>
    <source>
        <strain evidence="10">Foshan</strain>
    </source>
</reference>
<evidence type="ECO:0000256" key="8">
    <source>
        <dbReference type="SAM" id="MobiDB-lite"/>
    </source>
</evidence>
<dbReference type="SUPFAM" id="SSF56672">
    <property type="entry name" value="DNA/RNA polymerases"/>
    <property type="match status" value="1"/>
</dbReference>